<organism evidence="2 3">
    <name type="scientific">Methylomarinum roseum</name>
    <dbReference type="NCBI Taxonomy" id="3067653"/>
    <lineage>
        <taxon>Bacteria</taxon>
        <taxon>Pseudomonadati</taxon>
        <taxon>Pseudomonadota</taxon>
        <taxon>Gammaproteobacteria</taxon>
        <taxon>Methylococcales</taxon>
        <taxon>Methylococcaceae</taxon>
        <taxon>Methylomarinum</taxon>
    </lineage>
</organism>
<dbReference type="AlphaFoldDB" id="A0AAU7NP62"/>
<name>A0AAU7NP62_9GAMM</name>
<evidence type="ECO:0000313" key="2">
    <source>
        <dbReference type="EMBL" id="XBS18763.1"/>
    </source>
</evidence>
<evidence type="ECO:0000313" key="3">
    <source>
        <dbReference type="Proteomes" id="UP001225378"/>
    </source>
</evidence>
<dbReference type="Proteomes" id="UP001225378">
    <property type="component" value="Plasmid unnamed1"/>
</dbReference>
<gene>
    <name evidence="2" type="ORF">Q9L42_000265</name>
</gene>
<reference evidence="2 3" key="1">
    <citation type="journal article" date="2024" name="Microbiology">
        <title>Methylomarinum rosea sp. nov., a novel halophilic methanotrophic bacterium from the hypersaline Lake Elton.</title>
        <authorList>
            <person name="Suleimanov R.Z."/>
            <person name="Oshkin I.Y."/>
            <person name="Danilova O.V."/>
            <person name="Suzina N.E."/>
            <person name="Dedysh S.N."/>
        </authorList>
    </citation>
    <scope>NUCLEOTIDE SEQUENCE [LARGE SCALE GENOMIC DNA]</scope>
    <source>
        <strain evidence="2 3">Ch1-1</strain>
        <plasmid evidence="3">unnamed1</plasmid>
    </source>
</reference>
<dbReference type="InterPro" id="IPR046744">
    <property type="entry name" value="DUF6794"/>
</dbReference>
<keyword evidence="3" id="KW-1185">Reference proteome</keyword>
<proteinExistence type="predicted"/>
<evidence type="ECO:0000259" key="1">
    <source>
        <dbReference type="Pfam" id="PF20594"/>
    </source>
</evidence>
<dbReference type="Pfam" id="PF20594">
    <property type="entry name" value="DUF6794"/>
    <property type="match status" value="1"/>
</dbReference>
<keyword evidence="2" id="KW-0614">Plasmid</keyword>
<geneLocation type="plasmid" evidence="2 3">
    <name>unnamed1</name>
</geneLocation>
<protein>
    <submittedName>
        <fullName evidence="2">DUF6794 domain-containing protein</fullName>
    </submittedName>
</protein>
<sequence>MTDTWSRQLKNITEPPKTVADAVKRLLAILTGEQKLMLALTPEDELFDLHFTLGLAIRNAFGLHEPGNKLLVDCGTVHPDDASEMIIKELWKKLQC</sequence>
<dbReference type="EMBL" id="CP157742">
    <property type="protein sequence ID" value="XBS18763.1"/>
    <property type="molecule type" value="Genomic_DNA"/>
</dbReference>
<feature type="domain" description="DUF6794" evidence="1">
    <location>
        <begin position="16"/>
        <end position="94"/>
    </location>
</feature>
<dbReference type="RefSeq" id="WP_305910329.1">
    <property type="nucleotide sequence ID" value="NZ_CP157742.1"/>
</dbReference>
<dbReference type="KEGG" id="mech:Q9L42_000265"/>
<accession>A0AAU7NP62</accession>